<dbReference type="AlphaFoldDB" id="A0A8H7ZUR2"/>
<keyword evidence="3" id="KW-1185">Reference proteome</keyword>
<feature type="compositionally biased region" description="Low complexity" evidence="1">
    <location>
        <begin position="68"/>
        <end position="81"/>
    </location>
</feature>
<evidence type="ECO:0000256" key="1">
    <source>
        <dbReference type="SAM" id="MobiDB-lite"/>
    </source>
</evidence>
<proteinExistence type="predicted"/>
<protein>
    <submittedName>
        <fullName evidence="2">Uncharacterized protein</fullName>
    </submittedName>
</protein>
<name>A0A8H7ZUR2_9FUNG</name>
<accession>A0A8H7ZUR2</accession>
<gene>
    <name evidence="2" type="ORF">BJ554DRAFT_8359</name>
</gene>
<reference evidence="2 3" key="1">
    <citation type="journal article" name="Sci. Rep.">
        <title>Genome-scale phylogenetic analyses confirm Olpidium as the closest living zoosporic fungus to the non-flagellated, terrestrial fungi.</title>
        <authorList>
            <person name="Chang Y."/>
            <person name="Rochon D."/>
            <person name="Sekimoto S."/>
            <person name="Wang Y."/>
            <person name="Chovatia M."/>
            <person name="Sandor L."/>
            <person name="Salamov A."/>
            <person name="Grigoriev I.V."/>
            <person name="Stajich J.E."/>
            <person name="Spatafora J.W."/>
        </authorList>
    </citation>
    <scope>NUCLEOTIDE SEQUENCE [LARGE SCALE GENOMIC DNA]</scope>
    <source>
        <strain evidence="2">S191</strain>
    </source>
</reference>
<evidence type="ECO:0000313" key="2">
    <source>
        <dbReference type="EMBL" id="KAG5459690.1"/>
    </source>
</evidence>
<comment type="caution">
    <text evidence="2">The sequence shown here is derived from an EMBL/GenBank/DDBJ whole genome shotgun (WGS) entry which is preliminary data.</text>
</comment>
<feature type="region of interest" description="Disordered" evidence="1">
    <location>
        <begin position="45"/>
        <end position="88"/>
    </location>
</feature>
<dbReference type="Gene3D" id="1.20.58.1540">
    <property type="entry name" value="Actin interacting protein 3, C-terminal domain"/>
    <property type="match status" value="1"/>
</dbReference>
<dbReference type="Proteomes" id="UP000673691">
    <property type="component" value="Unassembled WGS sequence"/>
</dbReference>
<evidence type="ECO:0000313" key="3">
    <source>
        <dbReference type="Proteomes" id="UP000673691"/>
    </source>
</evidence>
<feature type="non-terminal residue" evidence="2">
    <location>
        <position position="1"/>
    </location>
</feature>
<sequence length="156" mass="17412">EDELHNIVKEQTFLKDQEAAIDDLDDDQVALSELLDRLRHARRPARLPRTGDRLRRPPGCVSDPSPHTTRLTRSPGTTGRRPQPPPRFPSVFVVGAGVCARWHARIAPRPDRRERAAAFLHALLVSHSRARTRLPLCLSHALSFSPESNSVEVADG</sequence>
<organism evidence="2 3">
    <name type="scientific">Olpidium bornovanus</name>
    <dbReference type="NCBI Taxonomy" id="278681"/>
    <lineage>
        <taxon>Eukaryota</taxon>
        <taxon>Fungi</taxon>
        <taxon>Fungi incertae sedis</taxon>
        <taxon>Olpidiomycota</taxon>
        <taxon>Olpidiomycotina</taxon>
        <taxon>Olpidiomycetes</taxon>
        <taxon>Olpidiales</taxon>
        <taxon>Olpidiaceae</taxon>
        <taxon>Olpidium</taxon>
    </lineage>
</organism>
<dbReference type="EMBL" id="JAEFCI010006432">
    <property type="protein sequence ID" value="KAG5459690.1"/>
    <property type="molecule type" value="Genomic_DNA"/>
</dbReference>